<dbReference type="Proteomes" id="UP000247702">
    <property type="component" value="Unassembled WGS sequence"/>
</dbReference>
<dbReference type="EMBL" id="BEXD01004142">
    <property type="protein sequence ID" value="GBC07402.1"/>
    <property type="molecule type" value="Genomic_DNA"/>
</dbReference>
<name>A0A2Z6SD18_9GLOM</name>
<dbReference type="Pfam" id="PF10551">
    <property type="entry name" value="MULE"/>
    <property type="match status" value="1"/>
</dbReference>
<dbReference type="InterPro" id="IPR018289">
    <property type="entry name" value="MULE_transposase_dom"/>
</dbReference>
<evidence type="ECO:0000313" key="3">
    <source>
        <dbReference type="Proteomes" id="UP000247702"/>
    </source>
</evidence>
<organism evidence="2 3">
    <name type="scientific">Rhizophagus clarus</name>
    <dbReference type="NCBI Taxonomy" id="94130"/>
    <lineage>
        <taxon>Eukaryota</taxon>
        <taxon>Fungi</taxon>
        <taxon>Fungi incertae sedis</taxon>
        <taxon>Mucoromycota</taxon>
        <taxon>Glomeromycotina</taxon>
        <taxon>Glomeromycetes</taxon>
        <taxon>Glomerales</taxon>
        <taxon>Glomeraceae</taxon>
        <taxon>Rhizophagus</taxon>
    </lineage>
</organism>
<keyword evidence="3" id="KW-1185">Reference proteome</keyword>
<dbReference type="STRING" id="94130.A0A2Z6SD18"/>
<sequence>MAYLFIEGVKKDDGARKDILKIFFQSLQNCGIRDLTYFITDKDFTQIKAAQYVWPNVKIQICLWHIKKALKRRLADNTLPKSVTYSSYTAHEIFDFINIEFHPPLPLVLNIQRRNFTFCPKDLRQKIIDLLEMHLHLHPLIPTNGQFLTSEEIWTNSVSEMYQFCFNNNLPYVWGYLWVNWYQKEMWILWARSSTAEICIFRTTMLTESHWKVLKRNYLPKFFRPRLDLVIYIIISRLIPHHQQQYNKYINKREKVSWRKDFKKEWNILEKREIKGNYITDTEKWICNCPSFLLNRFFLCKHLVQQSQFKITSKFFNQIQRQGIYPFLILQESIINNIPTTPGNFIVINEEDQENRNNSNSKYQYVIDYKKKNIYLSFIRFKGERILHNITNLQDNSDDDTNNLFNDYEQWLEDALNIVRNQKEKNNNRWRNL</sequence>
<feature type="domain" description="MULE transposase" evidence="1">
    <location>
        <begin position="18"/>
        <end position="68"/>
    </location>
</feature>
<evidence type="ECO:0000259" key="1">
    <source>
        <dbReference type="Pfam" id="PF10551"/>
    </source>
</evidence>
<gene>
    <name evidence="2" type="ORF">RclHR1_07440007</name>
</gene>
<dbReference type="AlphaFoldDB" id="A0A2Z6SD18"/>
<reference evidence="2 3" key="1">
    <citation type="submission" date="2017-11" db="EMBL/GenBank/DDBJ databases">
        <title>The genome of Rhizophagus clarus HR1 reveals common genetic basis of auxotrophy among arbuscular mycorrhizal fungi.</title>
        <authorList>
            <person name="Kobayashi Y."/>
        </authorList>
    </citation>
    <scope>NUCLEOTIDE SEQUENCE [LARGE SCALE GENOMIC DNA]</scope>
    <source>
        <strain evidence="2 3">HR1</strain>
    </source>
</reference>
<comment type="caution">
    <text evidence="2">The sequence shown here is derived from an EMBL/GenBank/DDBJ whole genome shotgun (WGS) entry which is preliminary data.</text>
</comment>
<evidence type="ECO:0000313" key="2">
    <source>
        <dbReference type="EMBL" id="GBC07402.1"/>
    </source>
</evidence>
<proteinExistence type="predicted"/>
<accession>A0A2Z6SD18</accession>
<protein>
    <recommendedName>
        <fullName evidence="1">MULE transposase domain-containing protein</fullName>
    </recommendedName>
</protein>